<dbReference type="InterPro" id="IPR055170">
    <property type="entry name" value="GFO_IDH_MocA-like_dom"/>
</dbReference>
<dbReference type="Pfam" id="PF01408">
    <property type="entry name" value="GFO_IDH_MocA"/>
    <property type="match status" value="1"/>
</dbReference>
<evidence type="ECO:0000256" key="2">
    <source>
        <dbReference type="ARBA" id="ARBA00023002"/>
    </source>
</evidence>
<dbReference type="InterPro" id="IPR036291">
    <property type="entry name" value="NAD(P)-bd_dom_sf"/>
</dbReference>
<evidence type="ECO:0000259" key="3">
    <source>
        <dbReference type="Pfam" id="PF01408"/>
    </source>
</evidence>
<name>A0A1J7BC71_9ACTN</name>
<reference evidence="5 6" key="1">
    <citation type="submission" date="2016-10" db="EMBL/GenBank/DDBJ databases">
        <title>Genome sequence of Streptomyces gilvigriseus MUSC 26.</title>
        <authorList>
            <person name="Lee L.-H."/>
            <person name="Ser H.-L."/>
        </authorList>
    </citation>
    <scope>NUCLEOTIDE SEQUENCE [LARGE SCALE GENOMIC DNA]</scope>
    <source>
        <strain evidence="5 6">MUSC 26</strain>
    </source>
</reference>
<evidence type="ECO:0000259" key="4">
    <source>
        <dbReference type="Pfam" id="PF22725"/>
    </source>
</evidence>
<dbReference type="STRING" id="1428644.BIV57_17085"/>
<dbReference type="Gene3D" id="3.30.360.10">
    <property type="entry name" value="Dihydrodipicolinate Reductase, domain 2"/>
    <property type="match status" value="1"/>
</dbReference>
<sequence>MVEERPELRVAVVGYGLGGRAFHAPFVAAEPGLRLAAVVTGDPERGAAVAARYPDTEVVKQVDEVFARSGDFDAVVVTTPNGTHAGLARQALEAGLHAVVDKPLAGTSAAARELFALAEARGLVLQAYQNRRFDGDFRTLRGLIAEGRLGAVRRFESRFERWRPVPKGGWKEDGDPAHLGGILFDLGTHVIDQAVALFGRPERVYAEVLSRREGDATDDDAFVALTHRGGVLAHLWVSAVAPDLGPRMRVLGDRAAYVKHGMDVQEAALRDGAVPGGPGWGAEPEEAWGVLGDVTDGFAPVPTVNGDYGAFYRGFAAAVREAGGSPRLPVPPAESVAVLEVIEAARHSAAAGGAVELSGDPG</sequence>
<comment type="caution">
    <text evidence="5">The sequence shown here is derived from an EMBL/GenBank/DDBJ whole genome shotgun (WGS) entry which is preliminary data.</text>
</comment>
<keyword evidence="6" id="KW-1185">Reference proteome</keyword>
<evidence type="ECO:0000256" key="1">
    <source>
        <dbReference type="ARBA" id="ARBA00010928"/>
    </source>
</evidence>
<dbReference type="SUPFAM" id="SSF51735">
    <property type="entry name" value="NAD(P)-binding Rossmann-fold domains"/>
    <property type="match status" value="1"/>
</dbReference>
<feature type="domain" description="GFO/IDH/MocA-like oxidoreductase" evidence="4">
    <location>
        <begin position="137"/>
        <end position="257"/>
    </location>
</feature>
<protein>
    <submittedName>
        <fullName evidence="5">Oxidoreductase</fullName>
    </submittedName>
</protein>
<dbReference type="Proteomes" id="UP000243342">
    <property type="component" value="Unassembled WGS sequence"/>
</dbReference>
<proteinExistence type="inferred from homology"/>
<dbReference type="PANTHER" id="PTHR43708">
    <property type="entry name" value="CONSERVED EXPRESSED OXIDOREDUCTASE (EUROFUNG)"/>
    <property type="match status" value="1"/>
</dbReference>
<dbReference type="InterPro" id="IPR000683">
    <property type="entry name" value="Gfo/Idh/MocA-like_OxRdtase_N"/>
</dbReference>
<dbReference type="Gene3D" id="3.40.50.720">
    <property type="entry name" value="NAD(P)-binding Rossmann-like Domain"/>
    <property type="match status" value="1"/>
</dbReference>
<organism evidence="5 6">
    <name type="scientific">Mangrovactinospora gilvigrisea</name>
    <dbReference type="NCBI Taxonomy" id="1428644"/>
    <lineage>
        <taxon>Bacteria</taxon>
        <taxon>Bacillati</taxon>
        <taxon>Actinomycetota</taxon>
        <taxon>Actinomycetes</taxon>
        <taxon>Kitasatosporales</taxon>
        <taxon>Streptomycetaceae</taxon>
        <taxon>Mangrovactinospora</taxon>
    </lineage>
</organism>
<feature type="domain" description="Gfo/Idh/MocA-like oxidoreductase N-terminal" evidence="3">
    <location>
        <begin position="8"/>
        <end position="127"/>
    </location>
</feature>
<dbReference type="GO" id="GO:0016491">
    <property type="term" value="F:oxidoreductase activity"/>
    <property type="evidence" value="ECO:0007669"/>
    <property type="project" value="UniProtKB-KW"/>
</dbReference>
<keyword evidence="2" id="KW-0560">Oxidoreductase</keyword>
<dbReference type="SUPFAM" id="SSF55347">
    <property type="entry name" value="Glyceraldehyde-3-phosphate dehydrogenase-like, C-terminal domain"/>
    <property type="match status" value="1"/>
</dbReference>
<dbReference type="RefSeq" id="WP_071657754.1">
    <property type="nucleotide sequence ID" value="NZ_MLCF01000103.1"/>
</dbReference>
<accession>A0A1J7BC71</accession>
<evidence type="ECO:0000313" key="5">
    <source>
        <dbReference type="EMBL" id="OIV36287.1"/>
    </source>
</evidence>
<dbReference type="AlphaFoldDB" id="A0A1J7BC71"/>
<dbReference type="PANTHER" id="PTHR43708:SF5">
    <property type="entry name" value="CONSERVED EXPRESSED OXIDOREDUCTASE (EUROFUNG)-RELATED"/>
    <property type="match status" value="1"/>
</dbReference>
<gene>
    <name evidence="5" type="ORF">BIV57_17085</name>
</gene>
<evidence type="ECO:0000313" key="6">
    <source>
        <dbReference type="Proteomes" id="UP000243342"/>
    </source>
</evidence>
<dbReference type="Pfam" id="PF22725">
    <property type="entry name" value="GFO_IDH_MocA_C3"/>
    <property type="match status" value="1"/>
</dbReference>
<dbReference type="EMBL" id="MLCF01000103">
    <property type="protein sequence ID" value="OIV36287.1"/>
    <property type="molecule type" value="Genomic_DNA"/>
</dbReference>
<dbReference type="InterPro" id="IPR051317">
    <property type="entry name" value="Gfo/Idh/MocA_oxidoreduct"/>
</dbReference>
<comment type="similarity">
    <text evidence="1">Belongs to the Gfo/Idh/MocA family.</text>
</comment>
<dbReference type="GO" id="GO:0000166">
    <property type="term" value="F:nucleotide binding"/>
    <property type="evidence" value="ECO:0007669"/>
    <property type="project" value="InterPro"/>
</dbReference>